<dbReference type="Proteomes" id="UP000680714">
    <property type="component" value="Unassembled WGS sequence"/>
</dbReference>
<protein>
    <submittedName>
        <fullName evidence="2">Uncharacterized protein</fullName>
    </submittedName>
</protein>
<reference evidence="2 3" key="1">
    <citation type="submission" date="2021-04" db="EMBL/GenBank/DDBJ databases">
        <title>Magnetospirillum sulfuroxidans sp. nov., a facultative chemolithoautotrophic sulfur-oxidizing alphaproteobacterium isolated from freshwater sediment and proposals for Paramagetospirillum gen. nov., and Magnetospirillaceae fam. nov.</title>
        <authorList>
            <person name="Koziaeva V."/>
            <person name="Geelhoed J.S."/>
            <person name="Sorokin D.Y."/>
            <person name="Grouzdev D.S."/>
        </authorList>
    </citation>
    <scope>NUCLEOTIDE SEQUENCE [LARGE SCALE GENOMIC DNA]</scope>
    <source>
        <strain evidence="2 3">J10</strain>
    </source>
</reference>
<feature type="region of interest" description="Disordered" evidence="1">
    <location>
        <begin position="131"/>
        <end position="158"/>
    </location>
</feature>
<evidence type="ECO:0000313" key="2">
    <source>
        <dbReference type="EMBL" id="MBR9972757.1"/>
    </source>
</evidence>
<proteinExistence type="predicted"/>
<dbReference type="EMBL" id="JAGTUF010000013">
    <property type="protein sequence ID" value="MBR9972757.1"/>
    <property type="molecule type" value="Genomic_DNA"/>
</dbReference>
<keyword evidence="3" id="KW-1185">Reference proteome</keyword>
<feature type="region of interest" description="Disordered" evidence="1">
    <location>
        <begin position="244"/>
        <end position="282"/>
    </location>
</feature>
<evidence type="ECO:0000313" key="3">
    <source>
        <dbReference type="Proteomes" id="UP000680714"/>
    </source>
</evidence>
<comment type="caution">
    <text evidence="2">The sequence shown here is derived from an EMBL/GenBank/DDBJ whole genome shotgun (WGS) entry which is preliminary data.</text>
</comment>
<name>A0ABS5IEA8_9PROT</name>
<accession>A0ABS5IEA8</accession>
<sequence length="347" mass="35101">MSVSAAASSGYTDPNQFAPVFASENATTAATQKQQDAKHLTLFGEGDDEPSFWDLLDVINPLQHIPVVNTLYQELTGDKIGVGARLAGGALFGGPIGLVASAIGCIVEEETGDDIGGHVMALFKDDAASDSAVASETPASPSPDTPATAQAVTTDKPKQMAAIAPQEESALPAIPMPETPTPTAATAAAAATPAAMMFSADGLVTPQTAAATAPAVTTPVVASIKPMPLNTASAPRFMAPPSRTISAAEQAPPPVTVPVSGGSSRSNVPVTGRSPLTGHTPDPIAVQKAMAQQGLTPGTQHPMLPSANPAGGSSDWLQSMNTALDKYQKAGNLAARAENPATIQTLQ</sequence>
<feature type="region of interest" description="Disordered" evidence="1">
    <location>
        <begin position="295"/>
        <end position="317"/>
    </location>
</feature>
<feature type="compositionally biased region" description="Low complexity" evidence="1">
    <location>
        <begin position="257"/>
        <end position="266"/>
    </location>
</feature>
<evidence type="ECO:0000256" key="1">
    <source>
        <dbReference type="SAM" id="MobiDB-lite"/>
    </source>
</evidence>
<gene>
    <name evidence="2" type="ORF">KEC16_13615</name>
</gene>
<organism evidence="2 3">
    <name type="scientific">Magnetospirillum sulfuroxidans</name>
    <dbReference type="NCBI Taxonomy" id="611300"/>
    <lineage>
        <taxon>Bacteria</taxon>
        <taxon>Pseudomonadati</taxon>
        <taxon>Pseudomonadota</taxon>
        <taxon>Alphaproteobacteria</taxon>
        <taxon>Rhodospirillales</taxon>
        <taxon>Rhodospirillaceae</taxon>
        <taxon>Magnetospirillum</taxon>
    </lineage>
</organism>
<dbReference type="RefSeq" id="WP_211549829.1">
    <property type="nucleotide sequence ID" value="NZ_JAGTUF010000013.1"/>
</dbReference>